<name>A0A1G4G2Z1_9BACT</name>
<protein>
    <submittedName>
        <fullName evidence="1">Uncharacterized protein</fullName>
    </submittedName>
</protein>
<dbReference type="KEGG" id="pmuc:ING2E5A_0027"/>
<gene>
    <name evidence="1" type="ORF">ING2E5A_0027</name>
</gene>
<evidence type="ECO:0000313" key="2">
    <source>
        <dbReference type="Proteomes" id="UP000178485"/>
    </source>
</evidence>
<proteinExistence type="predicted"/>
<sequence>MNRSTDRYKELIILNSCRRGGDKFLLIIETLK</sequence>
<evidence type="ECO:0000313" key="1">
    <source>
        <dbReference type="EMBL" id="SCM55115.1"/>
    </source>
</evidence>
<dbReference type="EMBL" id="LT608328">
    <property type="protein sequence ID" value="SCM55115.1"/>
    <property type="molecule type" value="Genomic_DNA"/>
</dbReference>
<reference evidence="1 2" key="1">
    <citation type="submission" date="2016-08" db="EMBL/GenBank/DDBJ databases">
        <authorList>
            <person name="Seilhamer J.J."/>
        </authorList>
    </citation>
    <scope>NUCLEOTIDE SEQUENCE [LARGE SCALE GENOMIC DNA]</scope>
    <source>
        <strain evidence="1">ING2-E5A</strain>
    </source>
</reference>
<keyword evidence="2" id="KW-1185">Reference proteome</keyword>
<organism evidence="1 2">
    <name type="scientific">Petrimonas mucosa</name>
    <dbReference type="NCBI Taxonomy" id="1642646"/>
    <lineage>
        <taxon>Bacteria</taxon>
        <taxon>Pseudomonadati</taxon>
        <taxon>Bacteroidota</taxon>
        <taxon>Bacteroidia</taxon>
        <taxon>Bacteroidales</taxon>
        <taxon>Dysgonomonadaceae</taxon>
        <taxon>Petrimonas</taxon>
    </lineage>
</organism>
<dbReference type="Proteomes" id="UP000178485">
    <property type="component" value="Chromosome i"/>
</dbReference>
<accession>A0A1G4G2Z1</accession>
<dbReference type="AlphaFoldDB" id="A0A1G4G2Z1"/>